<proteinExistence type="predicted"/>
<dbReference type="STRING" id="521013.SAMN04488567_2683"/>
<dbReference type="AlphaFoldDB" id="A0A1G7G286"/>
<reference evidence="2" key="1">
    <citation type="submission" date="2016-10" db="EMBL/GenBank/DDBJ databases">
        <authorList>
            <person name="Varghese N."/>
            <person name="Submissions S."/>
        </authorList>
    </citation>
    <scope>NUCLEOTIDE SEQUENCE [LARGE SCALE GENOMIC DNA]</scope>
    <source>
        <strain evidence="2">DSM 21424</strain>
    </source>
</reference>
<dbReference type="RefSeq" id="WP_090112774.1">
    <property type="nucleotide sequence ID" value="NZ_FNAT01000004.1"/>
</dbReference>
<organism evidence="1 2">
    <name type="scientific">Limimaricola pyoseonensis</name>
    <dbReference type="NCBI Taxonomy" id="521013"/>
    <lineage>
        <taxon>Bacteria</taxon>
        <taxon>Pseudomonadati</taxon>
        <taxon>Pseudomonadota</taxon>
        <taxon>Alphaproteobacteria</taxon>
        <taxon>Rhodobacterales</taxon>
        <taxon>Paracoccaceae</taxon>
        <taxon>Limimaricola</taxon>
    </lineage>
</organism>
<evidence type="ECO:0000313" key="1">
    <source>
        <dbReference type="EMBL" id="SDE82241.1"/>
    </source>
</evidence>
<name>A0A1G7G286_9RHOB</name>
<evidence type="ECO:0008006" key="3">
    <source>
        <dbReference type="Google" id="ProtNLM"/>
    </source>
</evidence>
<dbReference type="Gene3D" id="3.30.310.50">
    <property type="entry name" value="Alpha-D-phosphohexomutase, C-terminal domain"/>
    <property type="match status" value="1"/>
</dbReference>
<gene>
    <name evidence="1" type="ORF">SAMN04488567_2683</name>
</gene>
<accession>A0A1G7G286</accession>
<evidence type="ECO:0000313" key="2">
    <source>
        <dbReference type="Proteomes" id="UP000198922"/>
    </source>
</evidence>
<keyword evidence="2" id="KW-1185">Reference proteome</keyword>
<dbReference type="Pfam" id="PF09981">
    <property type="entry name" value="DUF2218"/>
    <property type="match status" value="1"/>
</dbReference>
<dbReference type="Proteomes" id="UP000198922">
    <property type="component" value="Unassembled WGS sequence"/>
</dbReference>
<dbReference type="OrthoDB" id="9806511at2"/>
<dbReference type="InterPro" id="IPR014543">
    <property type="entry name" value="UCP028291"/>
</dbReference>
<sequence>MPIATARFATPNAGRLLDQLAKHFAHKITVEQAGDVTRFALPPGPAEGRADADGLTLKARGETPEALARGQRILEDHLLRFAFREKPAPLDWTRQPG</sequence>
<protein>
    <recommendedName>
        <fullName evidence="3">DUF2218 domain-containing protein</fullName>
    </recommendedName>
</protein>
<dbReference type="EMBL" id="FNAT01000004">
    <property type="protein sequence ID" value="SDE82241.1"/>
    <property type="molecule type" value="Genomic_DNA"/>
</dbReference>